<gene>
    <name evidence="2" type="ORF">EZS27_016551</name>
</gene>
<sequence>MSKRVDTSGLNVGFIIGQADRSNREQKPDPVPPQTVEPVATEIEPVTVPVVSPP</sequence>
<accession>A0A5J4RPX9</accession>
<comment type="caution">
    <text evidence="2">The sequence shown here is derived from an EMBL/GenBank/DDBJ whole genome shotgun (WGS) entry which is preliminary data.</text>
</comment>
<organism evidence="2">
    <name type="scientific">termite gut metagenome</name>
    <dbReference type="NCBI Taxonomy" id="433724"/>
    <lineage>
        <taxon>unclassified sequences</taxon>
        <taxon>metagenomes</taxon>
        <taxon>organismal metagenomes</taxon>
    </lineage>
</organism>
<dbReference type="EMBL" id="SNRY01000917">
    <property type="protein sequence ID" value="KAA6335200.1"/>
    <property type="molecule type" value="Genomic_DNA"/>
</dbReference>
<dbReference type="AlphaFoldDB" id="A0A5J4RPX9"/>
<evidence type="ECO:0000313" key="2">
    <source>
        <dbReference type="EMBL" id="KAA6335200.1"/>
    </source>
</evidence>
<protein>
    <submittedName>
        <fullName evidence="2">Uncharacterized protein</fullName>
    </submittedName>
</protein>
<evidence type="ECO:0000256" key="1">
    <source>
        <dbReference type="SAM" id="MobiDB-lite"/>
    </source>
</evidence>
<name>A0A5J4RPX9_9ZZZZ</name>
<feature type="region of interest" description="Disordered" evidence="1">
    <location>
        <begin position="1"/>
        <end position="54"/>
    </location>
</feature>
<feature type="non-terminal residue" evidence="2">
    <location>
        <position position="54"/>
    </location>
</feature>
<reference evidence="2" key="1">
    <citation type="submission" date="2019-03" db="EMBL/GenBank/DDBJ databases">
        <title>Single cell metagenomics reveals metabolic interactions within the superorganism composed of flagellate Streblomastix strix and complex community of Bacteroidetes bacteria on its surface.</title>
        <authorList>
            <person name="Treitli S.C."/>
            <person name="Kolisko M."/>
            <person name="Husnik F."/>
            <person name="Keeling P."/>
            <person name="Hampl V."/>
        </authorList>
    </citation>
    <scope>NUCLEOTIDE SEQUENCE</scope>
    <source>
        <strain evidence="2">STM</strain>
    </source>
</reference>
<proteinExistence type="predicted"/>